<evidence type="ECO:0000256" key="1">
    <source>
        <dbReference type="ARBA" id="ARBA00004123"/>
    </source>
</evidence>
<dbReference type="GO" id="GO:0005634">
    <property type="term" value="C:nucleus"/>
    <property type="evidence" value="ECO:0007669"/>
    <property type="project" value="UniProtKB-SubCell"/>
</dbReference>
<dbReference type="Pfam" id="PF06943">
    <property type="entry name" value="zf-LSD1"/>
    <property type="match status" value="2"/>
</dbReference>
<gene>
    <name evidence="4" type="ORF">MKW94_029867</name>
</gene>
<evidence type="ECO:0000256" key="2">
    <source>
        <dbReference type="ARBA" id="ARBA00023242"/>
    </source>
</evidence>
<comment type="subcellular location">
    <subcellularLocation>
        <location evidence="1">Nucleus</location>
    </subcellularLocation>
</comment>
<evidence type="ECO:0000313" key="5">
    <source>
        <dbReference type="Proteomes" id="UP001177140"/>
    </source>
</evidence>
<dbReference type="AlphaFoldDB" id="A0AA41RPM4"/>
<dbReference type="Proteomes" id="UP001177140">
    <property type="component" value="Unassembled WGS sequence"/>
</dbReference>
<dbReference type="InterPro" id="IPR005735">
    <property type="entry name" value="Znf_LSD1"/>
</dbReference>
<keyword evidence="2" id="KW-0539">Nucleus</keyword>
<evidence type="ECO:0000259" key="3">
    <source>
        <dbReference type="Pfam" id="PF06943"/>
    </source>
</evidence>
<comment type="caution">
    <text evidence="4">The sequence shown here is derived from an EMBL/GenBank/DDBJ whole genome shotgun (WGS) entry which is preliminary data.</text>
</comment>
<dbReference type="PANTHER" id="PTHR31747">
    <property type="entry name" value="PROTEIN LSD1"/>
    <property type="match status" value="1"/>
</dbReference>
<organism evidence="4 5">
    <name type="scientific">Papaver nudicaule</name>
    <name type="common">Iceland poppy</name>
    <dbReference type="NCBI Taxonomy" id="74823"/>
    <lineage>
        <taxon>Eukaryota</taxon>
        <taxon>Viridiplantae</taxon>
        <taxon>Streptophyta</taxon>
        <taxon>Embryophyta</taxon>
        <taxon>Tracheophyta</taxon>
        <taxon>Spermatophyta</taxon>
        <taxon>Magnoliopsida</taxon>
        <taxon>Ranunculales</taxon>
        <taxon>Papaveraceae</taxon>
        <taxon>Papaveroideae</taxon>
        <taxon>Papaver</taxon>
    </lineage>
</organism>
<dbReference type="InterPro" id="IPR040319">
    <property type="entry name" value="LSD1-like"/>
</dbReference>
<evidence type="ECO:0000313" key="4">
    <source>
        <dbReference type="EMBL" id="MCL7021509.1"/>
    </source>
</evidence>
<reference evidence="4" key="1">
    <citation type="submission" date="2022-03" db="EMBL/GenBank/DDBJ databases">
        <title>A functionally conserved STORR gene fusion in Papaver species that diverged 16.8 million years ago.</title>
        <authorList>
            <person name="Catania T."/>
        </authorList>
    </citation>
    <scope>NUCLEOTIDE SEQUENCE</scope>
    <source>
        <strain evidence="4">S-191538</strain>
    </source>
</reference>
<proteinExistence type="predicted"/>
<protein>
    <recommendedName>
        <fullName evidence="3">Zinc finger LSD1-type domain-containing protein</fullName>
    </recommendedName>
</protein>
<feature type="domain" description="Zinc finger LSD1-type" evidence="3">
    <location>
        <begin position="22"/>
        <end position="46"/>
    </location>
</feature>
<keyword evidence="5" id="KW-1185">Reference proteome</keyword>
<dbReference type="PANTHER" id="PTHR31747:SF17">
    <property type="entry name" value="PROTEIN LOL2"/>
    <property type="match status" value="1"/>
</dbReference>
<feature type="domain" description="Zinc finger LSD1-type" evidence="3">
    <location>
        <begin position="60"/>
        <end position="84"/>
    </location>
</feature>
<accession>A0AA41RPM4</accession>
<dbReference type="NCBIfam" id="TIGR01053">
    <property type="entry name" value="LSD1"/>
    <property type="match status" value="2"/>
</dbReference>
<sequence length="138" mass="15533">MGTHGTEWQFISPLPELGQMVCGTCRTLISYPRGAPRVRCVSCKTINLVLEDHQIGNVNCANCQVLLMYPYGAPKVKCSCCHSVTHVGKSLLGVCSTLLFFSWWLPFMADPREAVIIVATEVFVSHYTKRYLEKKLHR</sequence>
<dbReference type="EMBL" id="JAJJMA010001719">
    <property type="protein sequence ID" value="MCL7021509.1"/>
    <property type="molecule type" value="Genomic_DNA"/>
</dbReference>
<name>A0AA41RPM4_PAPNU</name>